<sequence length="287" mass="32167">MAGQLKVGFLGYGTRGLDALMTHPDFQVNYFFAPRARICQDVRDARERYRGRFQYAEVENNRDLAARFAQARDVDCFVMNACPIILNQEVLDRMDVFNIHPGNLENNRGHHPHLWTVLLGETASRITLHAVNCRIDDGVVIKSVEEAISPEDSAGDVLNKLEDHIPELLDALYAYRTGSVTTPERVIHGGGYRRPMTYSDYEIHPDTDDAATAKRKILARSMHHGAFVAESGARYYVDRILGTAPAAEQGPAVRVDRQAGTVSVRLKQEAVLFHLGKIEIQNRGEAR</sequence>
<name>A0A1I0IZ70_9FIRM</name>
<keyword evidence="3" id="KW-1185">Reference proteome</keyword>
<reference evidence="3" key="1">
    <citation type="submission" date="2016-10" db="EMBL/GenBank/DDBJ databases">
        <authorList>
            <person name="Varghese N."/>
            <person name="Submissions S."/>
        </authorList>
    </citation>
    <scope>NUCLEOTIDE SEQUENCE [LARGE SCALE GENOMIC DNA]</scope>
    <source>
        <strain evidence="3">NLAE-zl-G277</strain>
    </source>
</reference>
<dbReference type="SUPFAM" id="SSF53328">
    <property type="entry name" value="Formyltransferase"/>
    <property type="match status" value="1"/>
</dbReference>
<dbReference type="Pfam" id="PF00551">
    <property type="entry name" value="Formyl_trans_N"/>
    <property type="match status" value="1"/>
</dbReference>
<keyword evidence="2" id="KW-0808">Transferase</keyword>
<evidence type="ECO:0000313" key="2">
    <source>
        <dbReference type="EMBL" id="SEU02006.1"/>
    </source>
</evidence>
<organism evidence="2 3">
    <name type="scientific">Enterocloster lavalensis</name>
    <dbReference type="NCBI Taxonomy" id="460384"/>
    <lineage>
        <taxon>Bacteria</taxon>
        <taxon>Bacillati</taxon>
        <taxon>Bacillota</taxon>
        <taxon>Clostridia</taxon>
        <taxon>Lachnospirales</taxon>
        <taxon>Lachnospiraceae</taxon>
        <taxon>Enterocloster</taxon>
    </lineage>
</organism>
<gene>
    <name evidence="2" type="ORF">SAMN05216313_12483</name>
</gene>
<feature type="domain" description="Formyl transferase N-terminal" evidence="1">
    <location>
        <begin position="62"/>
        <end position="166"/>
    </location>
</feature>
<dbReference type="AlphaFoldDB" id="A0A1I0IZ70"/>
<dbReference type="InterPro" id="IPR036477">
    <property type="entry name" value="Formyl_transf_N_sf"/>
</dbReference>
<dbReference type="InterPro" id="IPR002376">
    <property type="entry name" value="Formyl_transf_N"/>
</dbReference>
<proteinExistence type="predicted"/>
<evidence type="ECO:0000259" key="1">
    <source>
        <dbReference type="Pfam" id="PF00551"/>
    </source>
</evidence>
<evidence type="ECO:0000313" key="3">
    <source>
        <dbReference type="Proteomes" id="UP000198508"/>
    </source>
</evidence>
<dbReference type="STRING" id="460384.SAMN05216313_12483"/>
<accession>A0A1I0IZ70</accession>
<dbReference type="GO" id="GO:0016740">
    <property type="term" value="F:transferase activity"/>
    <property type="evidence" value="ECO:0007669"/>
    <property type="project" value="UniProtKB-KW"/>
</dbReference>
<protein>
    <submittedName>
        <fullName evidence="2">Methionyl-tRNA formyltransferase</fullName>
    </submittedName>
</protein>
<dbReference type="Proteomes" id="UP000198508">
    <property type="component" value="Unassembled WGS sequence"/>
</dbReference>
<dbReference type="RefSeq" id="WP_092367936.1">
    <property type="nucleotide sequence ID" value="NZ_FOIM01000024.1"/>
</dbReference>
<dbReference type="Gene3D" id="3.40.50.12230">
    <property type="match status" value="1"/>
</dbReference>
<dbReference type="EMBL" id="FOIM01000024">
    <property type="protein sequence ID" value="SEU02006.1"/>
    <property type="molecule type" value="Genomic_DNA"/>
</dbReference>